<name>A0A0L8GY71_OCTBM</name>
<protein>
    <submittedName>
        <fullName evidence="2">Uncharacterized protein</fullName>
    </submittedName>
</protein>
<keyword evidence="1" id="KW-0732">Signal</keyword>
<sequence length="53" mass="6582">MKIMAVMMMMMMMMTMFDDLKVPTTSQYFHLLDDNLRFRFFNNICYRDHTPIY</sequence>
<evidence type="ECO:0000313" key="2">
    <source>
        <dbReference type="EMBL" id="KOF81867.1"/>
    </source>
</evidence>
<feature type="signal peptide" evidence="1">
    <location>
        <begin position="1"/>
        <end position="17"/>
    </location>
</feature>
<proteinExistence type="predicted"/>
<feature type="chain" id="PRO_5005583301" evidence="1">
    <location>
        <begin position="18"/>
        <end position="53"/>
    </location>
</feature>
<dbReference type="AlphaFoldDB" id="A0A0L8GY71"/>
<reference evidence="2" key="1">
    <citation type="submission" date="2015-07" db="EMBL/GenBank/DDBJ databases">
        <title>MeaNS - Measles Nucleotide Surveillance Program.</title>
        <authorList>
            <person name="Tran T."/>
            <person name="Druce J."/>
        </authorList>
    </citation>
    <scope>NUCLEOTIDE SEQUENCE</scope>
    <source>
        <strain evidence="2">UCB-OBI-ISO-001</strain>
        <tissue evidence="2">Gonad</tissue>
    </source>
</reference>
<evidence type="ECO:0000256" key="1">
    <source>
        <dbReference type="SAM" id="SignalP"/>
    </source>
</evidence>
<organism evidence="2">
    <name type="scientific">Octopus bimaculoides</name>
    <name type="common">California two-spotted octopus</name>
    <dbReference type="NCBI Taxonomy" id="37653"/>
    <lineage>
        <taxon>Eukaryota</taxon>
        <taxon>Metazoa</taxon>
        <taxon>Spiralia</taxon>
        <taxon>Lophotrochozoa</taxon>
        <taxon>Mollusca</taxon>
        <taxon>Cephalopoda</taxon>
        <taxon>Coleoidea</taxon>
        <taxon>Octopodiformes</taxon>
        <taxon>Octopoda</taxon>
        <taxon>Incirrata</taxon>
        <taxon>Octopodidae</taxon>
        <taxon>Octopus</taxon>
    </lineage>
</organism>
<accession>A0A0L8GY71</accession>
<gene>
    <name evidence="2" type="ORF">OCBIM_22026013mg</name>
</gene>
<dbReference type="EMBL" id="KQ419957">
    <property type="protein sequence ID" value="KOF81867.1"/>
    <property type="molecule type" value="Genomic_DNA"/>
</dbReference>